<keyword evidence="6" id="KW-0333">Golgi apparatus</keyword>
<keyword evidence="11" id="KW-1185">Reference proteome</keyword>
<dbReference type="InterPro" id="IPR026057">
    <property type="entry name" value="TBL_C"/>
</dbReference>
<dbReference type="InterPro" id="IPR025846">
    <property type="entry name" value="TBL_N"/>
</dbReference>
<gene>
    <name evidence="12" type="primary">LOC103707948</name>
</gene>
<dbReference type="KEGG" id="pda:103707948"/>
<evidence type="ECO:0000259" key="10">
    <source>
        <dbReference type="Pfam" id="PF14416"/>
    </source>
</evidence>
<accession>A0A8B7C3F4</accession>
<comment type="similarity">
    <text evidence="2">Belongs to the PC-esterase family. TBL subfamily.</text>
</comment>
<dbReference type="GO" id="GO:0000139">
    <property type="term" value="C:Golgi membrane"/>
    <property type="evidence" value="ECO:0007669"/>
    <property type="project" value="UniProtKB-SubCell"/>
</dbReference>
<feature type="domain" description="Trichome birefringence-like C-terminal" evidence="9">
    <location>
        <begin position="198"/>
        <end position="467"/>
    </location>
</feature>
<protein>
    <submittedName>
        <fullName evidence="12">Protein trichome birefringence-like 36</fullName>
    </submittedName>
</protein>
<reference evidence="11" key="1">
    <citation type="journal article" date="2019" name="Nat. Commun.">
        <title>Genome-wide association mapping of date palm fruit traits.</title>
        <authorList>
            <person name="Hazzouri K.M."/>
            <person name="Gros-Balthazard M."/>
            <person name="Flowers J.M."/>
            <person name="Copetti D."/>
            <person name="Lemansour A."/>
            <person name="Lebrun M."/>
            <person name="Masmoudi K."/>
            <person name="Ferrand S."/>
            <person name="Dhar M.I."/>
            <person name="Fresquez Z.A."/>
            <person name="Rosas U."/>
            <person name="Zhang J."/>
            <person name="Talag J."/>
            <person name="Lee S."/>
            <person name="Kudrna D."/>
            <person name="Powell R.F."/>
            <person name="Leitch I.J."/>
            <person name="Krueger R.R."/>
            <person name="Wing R.A."/>
            <person name="Amiri K.M.A."/>
            <person name="Purugganan M.D."/>
        </authorList>
    </citation>
    <scope>NUCLEOTIDE SEQUENCE [LARGE SCALE GENOMIC DNA]</scope>
    <source>
        <strain evidence="11">cv. Khalas</strain>
    </source>
</reference>
<keyword evidence="3" id="KW-0812">Transmembrane</keyword>
<evidence type="ECO:0000256" key="4">
    <source>
        <dbReference type="ARBA" id="ARBA00022968"/>
    </source>
</evidence>
<sequence length="472" mass="54593">MSSSNQLLLHPEFSWPTHSTIKHDISMAWHHGTNKSNPPFTVRDKVEHRTNPTPHKRMSKPSSTNLISSPLSILFQFELQMAAESTLQTSFLLFLCFITLSIVSKNFYITPCLADLAVDSVDEWTEEKEDDEVNDEVQSQRTLSRDCDLSVGEWVFDASYPLYEPNCPYLSNQLSCRRNGRPDSDYEKWRWKPHRCSIPRFNALDFLGRIRKKRVMLVGDSIMRNQWESLVCLVEAVIPSERKLVSSHGPTIAFHAMDYQASIEFSWAPLLVELKEEAHHKKILLLDSIEENAKYWRGVDVLVFDSAHWWTHSGKWSSWDYYKEGERLFASLNPMVAYEKGLTTWAKWVDLNLDPNRTRVIFRSVSPRHNRKNGWQCYKQREPLVFLGYRPRVPGQLAVVHDVLKKMSFPVYLLDVTSMSALRRDGHPSIFGRAAGEQGRLDTVGWTSDCTHWCLPGVPDAWNEMLSYALLL</sequence>
<dbReference type="PANTHER" id="PTHR32285:SF155">
    <property type="entry name" value="PROTEIN TRICHOME BIREFRINGENCE-LIKE 36"/>
    <property type="match status" value="1"/>
</dbReference>
<dbReference type="RefSeq" id="XP_008790903.3">
    <property type="nucleotide sequence ID" value="XM_008792681.4"/>
</dbReference>
<feature type="region of interest" description="Disordered" evidence="8">
    <location>
        <begin position="38"/>
        <end position="63"/>
    </location>
</feature>
<proteinExistence type="inferred from homology"/>
<evidence type="ECO:0000256" key="8">
    <source>
        <dbReference type="SAM" id="MobiDB-lite"/>
    </source>
</evidence>
<evidence type="ECO:0000256" key="7">
    <source>
        <dbReference type="ARBA" id="ARBA00023136"/>
    </source>
</evidence>
<evidence type="ECO:0000313" key="12">
    <source>
        <dbReference type="RefSeq" id="XP_008790903.3"/>
    </source>
</evidence>
<dbReference type="PANTHER" id="PTHR32285">
    <property type="entry name" value="PROTEIN TRICHOME BIREFRINGENCE-LIKE 9-RELATED"/>
    <property type="match status" value="1"/>
</dbReference>
<dbReference type="GeneID" id="103707948"/>
<comment type="subcellular location">
    <subcellularLocation>
        <location evidence="1">Golgi apparatus membrane</location>
        <topology evidence="1">Single-pass type II membrane protein</topology>
    </subcellularLocation>
</comment>
<dbReference type="Pfam" id="PF14416">
    <property type="entry name" value="PMR5N"/>
    <property type="match status" value="1"/>
</dbReference>
<evidence type="ECO:0000256" key="2">
    <source>
        <dbReference type="ARBA" id="ARBA00007727"/>
    </source>
</evidence>
<evidence type="ECO:0000256" key="3">
    <source>
        <dbReference type="ARBA" id="ARBA00022692"/>
    </source>
</evidence>
<reference evidence="12" key="2">
    <citation type="submission" date="2025-08" db="UniProtKB">
        <authorList>
            <consortium name="RefSeq"/>
        </authorList>
    </citation>
    <scope>IDENTIFICATION</scope>
    <source>
        <tissue evidence="12">Young leaves</tissue>
    </source>
</reference>
<keyword evidence="7" id="KW-0472">Membrane</keyword>
<dbReference type="Proteomes" id="UP000228380">
    <property type="component" value="Chromosome 14"/>
</dbReference>
<feature type="domain" description="Trichome birefringence-like N-terminal" evidence="10">
    <location>
        <begin position="146"/>
        <end position="197"/>
    </location>
</feature>
<evidence type="ECO:0000259" key="9">
    <source>
        <dbReference type="Pfam" id="PF13839"/>
    </source>
</evidence>
<dbReference type="GO" id="GO:1990538">
    <property type="term" value="F:xylan O-acetyltransferase activity"/>
    <property type="evidence" value="ECO:0007669"/>
    <property type="project" value="UniProtKB-ARBA"/>
</dbReference>
<dbReference type="OrthoDB" id="1932925at2759"/>
<organism evidence="11 12">
    <name type="scientific">Phoenix dactylifera</name>
    <name type="common">Date palm</name>
    <dbReference type="NCBI Taxonomy" id="42345"/>
    <lineage>
        <taxon>Eukaryota</taxon>
        <taxon>Viridiplantae</taxon>
        <taxon>Streptophyta</taxon>
        <taxon>Embryophyta</taxon>
        <taxon>Tracheophyta</taxon>
        <taxon>Spermatophyta</taxon>
        <taxon>Magnoliopsida</taxon>
        <taxon>Liliopsida</taxon>
        <taxon>Arecaceae</taxon>
        <taxon>Coryphoideae</taxon>
        <taxon>Phoeniceae</taxon>
        <taxon>Phoenix</taxon>
    </lineage>
</organism>
<evidence type="ECO:0000256" key="6">
    <source>
        <dbReference type="ARBA" id="ARBA00023034"/>
    </source>
</evidence>
<dbReference type="AlphaFoldDB" id="A0A8B7C3F4"/>
<dbReference type="Pfam" id="PF13839">
    <property type="entry name" value="PC-Esterase"/>
    <property type="match status" value="1"/>
</dbReference>
<evidence type="ECO:0000256" key="1">
    <source>
        <dbReference type="ARBA" id="ARBA00004323"/>
    </source>
</evidence>
<evidence type="ECO:0000256" key="5">
    <source>
        <dbReference type="ARBA" id="ARBA00022989"/>
    </source>
</evidence>
<dbReference type="InterPro" id="IPR029962">
    <property type="entry name" value="TBL"/>
</dbReference>
<evidence type="ECO:0000313" key="11">
    <source>
        <dbReference type="Proteomes" id="UP000228380"/>
    </source>
</evidence>
<name>A0A8B7C3F4_PHODC</name>
<keyword evidence="5" id="KW-1133">Transmembrane helix</keyword>
<keyword evidence="4" id="KW-0735">Signal-anchor</keyword>